<comment type="caution">
    <text evidence="3">The sequence shown here is derived from an EMBL/GenBank/DDBJ whole genome shotgun (WGS) entry which is preliminary data.</text>
</comment>
<dbReference type="AlphaFoldDB" id="A0A059FRU4"/>
<dbReference type="Proteomes" id="UP000025171">
    <property type="component" value="Unassembled WGS sequence"/>
</dbReference>
<feature type="transmembrane region" description="Helical" evidence="2">
    <location>
        <begin position="44"/>
        <end position="65"/>
    </location>
</feature>
<evidence type="ECO:0000256" key="2">
    <source>
        <dbReference type="SAM" id="Phobius"/>
    </source>
</evidence>
<dbReference type="PATRIC" id="fig|1280950.3.peg.1160"/>
<proteinExistence type="predicted"/>
<keyword evidence="4" id="KW-1185">Reference proteome</keyword>
<evidence type="ECO:0000313" key="3">
    <source>
        <dbReference type="EMBL" id="KCZ93337.1"/>
    </source>
</evidence>
<feature type="region of interest" description="Disordered" evidence="1">
    <location>
        <begin position="187"/>
        <end position="207"/>
    </location>
</feature>
<dbReference type="Gene3D" id="1.20.58.130">
    <property type="match status" value="1"/>
</dbReference>
<evidence type="ECO:0000256" key="1">
    <source>
        <dbReference type="SAM" id="MobiDB-lite"/>
    </source>
</evidence>
<dbReference type="EMBL" id="ARYK01000002">
    <property type="protein sequence ID" value="KCZ93337.1"/>
    <property type="molecule type" value="Genomic_DNA"/>
</dbReference>
<keyword evidence="2" id="KW-1133">Transmembrane helix</keyword>
<sequence>MEIVKSEGLSHGSMPTVFEERTLFSPPQPPVIDAQYSQKRGGSVLPAIIFLFMLVPCAGLGYMVYQSSGQVEEMRQQIEGMKTDDTAGEIAGLNAQIAALTTERDALKVEVTTVTDSQSMFDKDIGRLVSESAALTTEINDLLAGQRKGGPAIPVSLRTIPDTWDDQAIEILQKHVDGLKAHKVKVIGNRPLPPKPTTGTISGTPRP</sequence>
<reference evidence="3 4" key="1">
    <citation type="journal article" date="2014" name="Antonie Van Leeuwenhoek">
        <title>Hyphomonas beringensis sp. nov. and Hyphomonas chukchiensis sp. nov., isolated from surface seawater of the Bering Sea and Chukchi Sea.</title>
        <authorList>
            <person name="Li C."/>
            <person name="Lai Q."/>
            <person name="Li G."/>
            <person name="Dong C."/>
            <person name="Wang J."/>
            <person name="Liao Y."/>
            <person name="Shao Z."/>
        </authorList>
    </citation>
    <scope>NUCLEOTIDE SEQUENCE [LARGE SCALE GENOMIC DNA]</scope>
    <source>
        <strain evidence="3 4">MHS-2</strain>
    </source>
</reference>
<dbReference type="STRING" id="1280950.HJO_05760"/>
<accession>A0A059FRU4</accession>
<feature type="compositionally biased region" description="Polar residues" evidence="1">
    <location>
        <begin position="197"/>
        <end position="207"/>
    </location>
</feature>
<organism evidence="3 4">
    <name type="scientific">Hyphomonas johnsonii MHS-2</name>
    <dbReference type="NCBI Taxonomy" id="1280950"/>
    <lineage>
        <taxon>Bacteria</taxon>
        <taxon>Pseudomonadati</taxon>
        <taxon>Pseudomonadota</taxon>
        <taxon>Alphaproteobacteria</taxon>
        <taxon>Hyphomonadales</taxon>
        <taxon>Hyphomonadaceae</taxon>
        <taxon>Hyphomonas</taxon>
    </lineage>
</organism>
<protein>
    <submittedName>
        <fullName evidence="3">Uncharacterized protein</fullName>
    </submittedName>
</protein>
<keyword evidence="2" id="KW-0812">Transmembrane</keyword>
<gene>
    <name evidence="3" type="ORF">HJO_05760</name>
</gene>
<keyword evidence="2" id="KW-0472">Membrane</keyword>
<name>A0A059FRU4_9PROT</name>
<dbReference type="RefSeq" id="WP_035614871.1">
    <property type="nucleotide sequence ID" value="NZ_ARYK01000002.1"/>
</dbReference>
<evidence type="ECO:0000313" key="4">
    <source>
        <dbReference type="Proteomes" id="UP000025171"/>
    </source>
</evidence>